<dbReference type="EMBL" id="JAHQCW010000038">
    <property type="protein sequence ID" value="MBU9738620.1"/>
    <property type="molecule type" value="Genomic_DNA"/>
</dbReference>
<dbReference type="PANTHER" id="PTHR10683">
    <property type="entry name" value="TRANSALDOLASE"/>
    <property type="match status" value="1"/>
</dbReference>
<gene>
    <name evidence="2" type="ORF">KTH89_18925</name>
</gene>
<accession>A0A949K0G7</accession>
<dbReference type="RefSeq" id="WP_158346839.1">
    <property type="nucleotide sequence ID" value="NZ_JAHQCW010000038.1"/>
</dbReference>
<proteinExistence type="predicted"/>
<dbReference type="PROSITE" id="PS00958">
    <property type="entry name" value="TRANSALDOLASE_2"/>
    <property type="match status" value="1"/>
</dbReference>
<dbReference type="InterPro" id="IPR018225">
    <property type="entry name" value="Transaldolase_AS"/>
</dbReference>
<dbReference type="AlphaFoldDB" id="A0A949K0G7"/>
<dbReference type="Proteomes" id="UP000712157">
    <property type="component" value="Unassembled WGS sequence"/>
</dbReference>
<evidence type="ECO:0000313" key="2">
    <source>
        <dbReference type="EMBL" id="MBU9738620.1"/>
    </source>
</evidence>
<dbReference type="InterPro" id="IPR001585">
    <property type="entry name" value="TAL/FSA"/>
</dbReference>
<comment type="caution">
    <text evidence="2">The sequence shown here is derived from an EMBL/GenBank/DDBJ whole genome shotgun (WGS) entry which is preliminary data.</text>
</comment>
<dbReference type="SUPFAM" id="SSF51569">
    <property type="entry name" value="Aldolase"/>
    <property type="match status" value="1"/>
</dbReference>
<evidence type="ECO:0000313" key="3">
    <source>
        <dbReference type="Proteomes" id="UP000712157"/>
    </source>
</evidence>
<name>A0A949K0G7_9FIRM</name>
<reference evidence="2" key="1">
    <citation type="submission" date="2021-06" db="EMBL/GenBank/DDBJ databases">
        <title>Description of novel taxa of the family Lachnospiraceae.</title>
        <authorList>
            <person name="Chaplin A.V."/>
            <person name="Sokolova S.R."/>
            <person name="Pikina A.P."/>
            <person name="Korzhanova M."/>
            <person name="Belova V."/>
            <person name="Korostin D."/>
            <person name="Efimov B.A."/>
        </authorList>
    </citation>
    <scope>NUCLEOTIDE SEQUENCE</scope>
    <source>
        <strain evidence="2">ASD5720</strain>
    </source>
</reference>
<dbReference type="InterPro" id="IPR013785">
    <property type="entry name" value="Aldolase_TIM"/>
</dbReference>
<keyword evidence="3" id="KW-1185">Reference proteome</keyword>
<dbReference type="GO" id="GO:0005975">
    <property type="term" value="P:carbohydrate metabolic process"/>
    <property type="evidence" value="ECO:0007669"/>
    <property type="project" value="InterPro"/>
</dbReference>
<organism evidence="2 3">
    <name type="scientific">Diplocloster agilis</name>
    <dbReference type="NCBI Taxonomy" id="2850323"/>
    <lineage>
        <taxon>Bacteria</taxon>
        <taxon>Bacillati</taxon>
        <taxon>Bacillota</taxon>
        <taxon>Clostridia</taxon>
        <taxon>Lachnospirales</taxon>
        <taxon>Lachnospiraceae</taxon>
        <taxon>Diplocloster</taxon>
    </lineage>
</organism>
<keyword evidence="1" id="KW-0704">Schiff base</keyword>
<sequence>MSEYLGKLHETAIRFPDTDIWMDSCGEEELNYGLERGIVGATSNPIIVGSVIKNELATWEPRICALIDENPEADEDEIAWKLIDEIGALRSKKLLPIFREFQGKKGRLSIQTNAKYYRNTGKMVKQALHLNSLGENMQIKMPACEAGIAAMEEVTYQGVSINATVSFTVAQAVCVAEAVERGLKRRKAEGLPVDQMAPICTIMIGRTDDWMKEYIKKTGIVIEPEALEWAGVAVMKEAYRIFRERGYATRLLTAANRNQYHWSEFIGGDLAQTINYSWHKRLNACQVEVKDRIHDPVKEEYLQELNRLEEFHKAFDEKGMRPCEFETYGAFQATLDTFIAGYDDLCRLIRGYMIYPLPAPEPSLTKAAAATQAEAQLKTRQQI</sequence>
<dbReference type="Gene3D" id="3.20.20.70">
    <property type="entry name" value="Aldolase class I"/>
    <property type="match status" value="1"/>
</dbReference>
<dbReference type="Pfam" id="PF00923">
    <property type="entry name" value="TAL_FSA"/>
    <property type="match status" value="1"/>
</dbReference>
<protein>
    <submittedName>
        <fullName evidence="2">Transaldolase</fullName>
    </submittedName>
</protein>
<evidence type="ECO:0000256" key="1">
    <source>
        <dbReference type="ARBA" id="ARBA00023270"/>
    </source>
</evidence>